<dbReference type="InterPro" id="IPR000683">
    <property type="entry name" value="Gfo/Idh/MocA-like_OxRdtase_N"/>
</dbReference>
<feature type="domain" description="Gfo/Idh/MocA-like oxidoreductase N-terminal" evidence="3">
    <location>
        <begin position="11"/>
        <end position="129"/>
    </location>
</feature>
<evidence type="ECO:0000256" key="1">
    <source>
        <dbReference type="ARBA" id="ARBA00010928"/>
    </source>
</evidence>
<evidence type="ECO:0000313" key="6">
    <source>
        <dbReference type="Proteomes" id="UP000575985"/>
    </source>
</evidence>
<evidence type="ECO:0000259" key="4">
    <source>
        <dbReference type="Pfam" id="PF22725"/>
    </source>
</evidence>
<gene>
    <name evidence="5" type="ORF">HNR12_005325</name>
</gene>
<dbReference type="Gene3D" id="3.30.360.10">
    <property type="entry name" value="Dihydrodipicolinate Reductase, domain 2"/>
    <property type="match status" value="1"/>
</dbReference>
<protein>
    <submittedName>
        <fullName evidence="5">Putative dehydrogenase</fullName>
    </submittedName>
</protein>
<dbReference type="SUPFAM" id="SSF55347">
    <property type="entry name" value="Glyceraldehyde-3-phosphate dehydrogenase-like, C-terminal domain"/>
    <property type="match status" value="1"/>
</dbReference>
<comment type="caution">
    <text evidence="5">The sequence shown here is derived from an EMBL/GenBank/DDBJ whole genome shotgun (WGS) entry which is preliminary data.</text>
</comment>
<dbReference type="SUPFAM" id="SSF51735">
    <property type="entry name" value="NAD(P)-binding Rossmann-fold domains"/>
    <property type="match status" value="1"/>
</dbReference>
<comment type="similarity">
    <text evidence="1">Belongs to the Gfo/Idh/MocA family.</text>
</comment>
<dbReference type="InterPro" id="IPR055170">
    <property type="entry name" value="GFO_IDH_MocA-like_dom"/>
</dbReference>
<evidence type="ECO:0000313" key="5">
    <source>
        <dbReference type="EMBL" id="NYI99048.1"/>
    </source>
</evidence>
<proteinExistence type="inferred from homology"/>
<accession>A0A853BUS7</accession>
<dbReference type="PANTHER" id="PTHR22604:SF105">
    <property type="entry name" value="TRANS-1,2-DIHYDROBENZENE-1,2-DIOL DEHYDROGENASE"/>
    <property type="match status" value="1"/>
</dbReference>
<sequence>MDNGRGPGGDLRFGLLGCADVAVRRLLPALARTPGVRLARTASRTPEKAEKTAAEFGGATARDYTALLAAPDVDAVYVPLPAALHARWIEAALRAGKHVLAEKPLTTSAADTERLHALALERGLVLRENYTFCHHRLHDRVAALIAEGAVGEPRLFRSAFAIPARPPGDIRLRPELGGGALLDTAGYPLRAAVRFLGTGLRLAGAVLHAGAAEVDLGGGALLSAPGGVVAQCSFGLDHAYTSHYHVVGSQGALSVEHVFTPPADRVSRIEITGPAGTRTEEVPADDQWANAVADFARAVRAGEAGTTAETRAQARLVGEIAAAALRDTGPAPAPRTDPTHP</sequence>
<dbReference type="PANTHER" id="PTHR22604">
    <property type="entry name" value="OXIDOREDUCTASES"/>
    <property type="match status" value="1"/>
</dbReference>
<feature type="domain" description="GFO/IDH/MocA-like oxidoreductase" evidence="4">
    <location>
        <begin position="140"/>
        <end position="253"/>
    </location>
</feature>
<reference evidence="5 6" key="1">
    <citation type="submission" date="2020-07" db="EMBL/GenBank/DDBJ databases">
        <title>Sequencing the genomes of 1000 actinobacteria strains.</title>
        <authorList>
            <person name="Klenk H.-P."/>
        </authorList>
    </citation>
    <scope>NUCLEOTIDE SEQUENCE [LARGE SCALE GENOMIC DNA]</scope>
    <source>
        <strain evidence="5 6">DSM 45927</strain>
    </source>
</reference>
<evidence type="ECO:0000259" key="3">
    <source>
        <dbReference type="Pfam" id="PF01408"/>
    </source>
</evidence>
<dbReference type="EMBL" id="JACCFO010000001">
    <property type="protein sequence ID" value="NYI99048.1"/>
    <property type="molecule type" value="Genomic_DNA"/>
</dbReference>
<dbReference type="Pfam" id="PF22725">
    <property type="entry name" value="GFO_IDH_MocA_C3"/>
    <property type="match status" value="1"/>
</dbReference>
<dbReference type="Proteomes" id="UP000575985">
    <property type="component" value="Unassembled WGS sequence"/>
</dbReference>
<evidence type="ECO:0000256" key="2">
    <source>
        <dbReference type="ARBA" id="ARBA00023002"/>
    </source>
</evidence>
<dbReference type="Pfam" id="PF01408">
    <property type="entry name" value="GFO_IDH_MocA"/>
    <property type="match status" value="1"/>
</dbReference>
<keyword evidence="6" id="KW-1185">Reference proteome</keyword>
<dbReference type="InterPro" id="IPR036291">
    <property type="entry name" value="NAD(P)-bd_dom_sf"/>
</dbReference>
<name>A0A853BUS7_9ACTN</name>
<organism evidence="5 6">
    <name type="scientific">Streptomonospora nanhaiensis</name>
    <dbReference type="NCBI Taxonomy" id="1323731"/>
    <lineage>
        <taxon>Bacteria</taxon>
        <taxon>Bacillati</taxon>
        <taxon>Actinomycetota</taxon>
        <taxon>Actinomycetes</taxon>
        <taxon>Streptosporangiales</taxon>
        <taxon>Nocardiopsidaceae</taxon>
        <taxon>Streptomonospora</taxon>
    </lineage>
</organism>
<dbReference type="AlphaFoldDB" id="A0A853BUS7"/>
<dbReference type="Gene3D" id="3.40.50.720">
    <property type="entry name" value="NAD(P)-binding Rossmann-like Domain"/>
    <property type="match status" value="1"/>
</dbReference>
<dbReference type="GO" id="GO:0016491">
    <property type="term" value="F:oxidoreductase activity"/>
    <property type="evidence" value="ECO:0007669"/>
    <property type="project" value="UniProtKB-KW"/>
</dbReference>
<dbReference type="InterPro" id="IPR050984">
    <property type="entry name" value="Gfo/Idh/MocA_domain"/>
</dbReference>
<dbReference type="RefSeq" id="WP_179770095.1">
    <property type="nucleotide sequence ID" value="NZ_JACCFO010000001.1"/>
</dbReference>
<dbReference type="GO" id="GO:0000166">
    <property type="term" value="F:nucleotide binding"/>
    <property type="evidence" value="ECO:0007669"/>
    <property type="project" value="InterPro"/>
</dbReference>
<keyword evidence="2" id="KW-0560">Oxidoreductase</keyword>